<proteinExistence type="predicted"/>
<name>A0ABW4UYL4_9BACL</name>
<keyword evidence="3" id="KW-1185">Reference proteome</keyword>
<dbReference type="Pfam" id="PF26353">
    <property type="entry name" value="YhfM"/>
    <property type="match status" value="1"/>
</dbReference>
<evidence type="ECO:0000313" key="3">
    <source>
        <dbReference type="Proteomes" id="UP001597403"/>
    </source>
</evidence>
<protein>
    <recommendedName>
        <fullName evidence="1">YhfM-like domain-containing protein</fullName>
    </recommendedName>
</protein>
<feature type="domain" description="YhfM-like" evidence="1">
    <location>
        <begin position="44"/>
        <end position="134"/>
    </location>
</feature>
<accession>A0ABW4UYL4</accession>
<organism evidence="2 3">
    <name type="scientific">Paenibacillus nicotianae</name>
    <dbReference type="NCBI Taxonomy" id="1526551"/>
    <lineage>
        <taxon>Bacteria</taxon>
        <taxon>Bacillati</taxon>
        <taxon>Bacillota</taxon>
        <taxon>Bacilli</taxon>
        <taxon>Bacillales</taxon>
        <taxon>Paenibacillaceae</taxon>
        <taxon>Paenibacillus</taxon>
    </lineage>
</organism>
<comment type="caution">
    <text evidence="2">The sequence shown here is derived from an EMBL/GenBank/DDBJ whole genome shotgun (WGS) entry which is preliminary data.</text>
</comment>
<dbReference type="Proteomes" id="UP001597403">
    <property type="component" value="Unassembled WGS sequence"/>
</dbReference>
<evidence type="ECO:0000313" key="2">
    <source>
        <dbReference type="EMBL" id="MFD1991377.1"/>
    </source>
</evidence>
<gene>
    <name evidence="2" type="ORF">ACFSGI_15495</name>
</gene>
<reference evidence="3" key="1">
    <citation type="journal article" date="2019" name="Int. J. Syst. Evol. Microbiol.">
        <title>The Global Catalogue of Microorganisms (GCM) 10K type strain sequencing project: providing services to taxonomists for standard genome sequencing and annotation.</title>
        <authorList>
            <consortium name="The Broad Institute Genomics Platform"/>
            <consortium name="The Broad Institute Genome Sequencing Center for Infectious Disease"/>
            <person name="Wu L."/>
            <person name="Ma J."/>
        </authorList>
    </citation>
    <scope>NUCLEOTIDE SEQUENCE [LARGE SCALE GENOMIC DNA]</scope>
    <source>
        <strain evidence="3">CGMCC 1.15067</strain>
    </source>
</reference>
<dbReference type="RefSeq" id="WP_379283602.1">
    <property type="nucleotide sequence ID" value="NZ_JBHUGF010000010.1"/>
</dbReference>
<dbReference type="InterPro" id="IPR058780">
    <property type="entry name" value="YhfM-like_dom"/>
</dbReference>
<evidence type="ECO:0000259" key="1">
    <source>
        <dbReference type="Pfam" id="PF26353"/>
    </source>
</evidence>
<dbReference type="EMBL" id="JBHUGF010000010">
    <property type="protein sequence ID" value="MFD1991377.1"/>
    <property type="molecule type" value="Genomic_DNA"/>
</dbReference>
<sequence length="269" mass="30233">MGIIVLLAIYNHEADNGIFHMGLKDPHDMIQKATFSCNPKWKNDSCIEASFTHPDDLQIIINAIKHAKPIEGLLDTSTEYDVELVNTDQTTHEYSFSLGFEYNARTEGLMLDNNNSHQGYRISSADTNQLRDIILQSSTFPEGLPEPTVQIGETTISLYAGAFCSSSWDQETHQLEAMCGIPPLADKLDQEIQSQAISVVPSSQIKVDFPIKPAKIELYMVKNGEHFPVKVDTSGKYTVPLERGYVKYALSAIWNKDNNSQYYFGVYIR</sequence>